<dbReference type="EMBL" id="FOFS01000001">
    <property type="protein sequence ID" value="SEP78865.1"/>
    <property type="molecule type" value="Genomic_DNA"/>
</dbReference>
<dbReference type="InterPro" id="IPR017853">
    <property type="entry name" value="GH"/>
</dbReference>
<sequence length="616" mass="68846">MDGQKQMNAEDEYTARLAVHRDKLHACLYSLYGRHADFENWFAQLLRQAGHRHAQRSAALRALDARRQAAPDWFAHERMLGYCAYVDRFAGDLQGLAQRIDYLRELGVRHLHLLPFLKMRAQDNDGGFAVSSFEAVEPSLGSMADLEALTAALREADISLCADFVLNHVADDHPWAQAARSGDAQHRAFFHLFDDQAQCAQYERHLNQVFPHSAPGNFTYVTALGAWVWTTFYPYQWDLNYANPQVFAAMADALLQLANRGIEVFRLDSAPFLWKRLGSSCQNLPEVHVLLKALRGLIELVAPGCLLLAEAIVPSQELPPYFGAGDECHLAYHSSLMAAGWAALAQERSDILREVMASTPTLPMPASWLCYVRCHDDIGWQVLANDYRRMGSGSHELHAVSAFYNGRDPRSYAQGAAFQSDDPKAAHGSNGMSASLLGFERARDAQDTELALRRLLLLYGLAFSFGGLPVIYMGDELAQTNDSADSAQARAAADGRWLQRPVLDSTRLAQRHDAQQPSGRSYQALRELIQLRAALPELAANAPRQLLRSQEPALLAFERDASLRVLANFSSRPLPLSSLRAELNMPASDWHLLWRAQAAASDEALLPWEMLWMQRR</sequence>
<dbReference type="Proteomes" id="UP000199233">
    <property type="component" value="Unassembled WGS sequence"/>
</dbReference>
<organism evidence="2 3">
    <name type="scientific">Solimonas aquatica</name>
    <dbReference type="NCBI Taxonomy" id="489703"/>
    <lineage>
        <taxon>Bacteria</taxon>
        <taxon>Pseudomonadati</taxon>
        <taxon>Pseudomonadota</taxon>
        <taxon>Gammaproteobacteria</taxon>
        <taxon>Nevskiales</taxon>
        <taxon>Nevskiaceae</taxon>
        <taxon>Solimonas</taxon>
    </lineage>
</organism>
<keyword evidence="3" id="KW-1185">Reference proteome</keyword>
<feature type="domain" description="Glycosyl hydrolase family 13 catalytic" evidence="1">
    <location>
        <begin position="83"/>
        <end position="532"/>
    </location>
</feature>
<dbReference type="SUPFAM" id="SSF51445">
    <property type="entry name" value="(Trans)glycosidases"/>
    <property type="match status" value="1"/>
</dbReference>
<dbReference type="OrthoDB" id="9805159at2"/>
<dbReference type="Pfam" id="PF00128">
    <property type="entry name" value="Alpha-amylase"/>
    <property type="match status" value="1"/>
</dbReference>
<dbReference type="InterPro" id="IPR045857">
    <property type="entry name" value="O16G_dom_2"/>
</dbReference>
<evidence type="ECO:0000259" key="1">
    <source>
        <dbReference type="SMART" id="SM00642"/>
    </source>
</evidence>
<dbReference type="PANTHER" id="PTHR10357">
    <property type="entry name" value="ALPHA-AMYLASE FAMILY MEMBER"/>
    <property type="match status" value="1"/>
</dbReference>
<evidence type="ECO:0000313" key="2">
    <source>
        <dbReference type="EMBL" id="SEP78865.1"/>
    </source>
</evidence>
<dbReference type="Gene3D" id="3.90.400.10">
    <property type="entry name" value="Oligo-1,6-glucosidase, Domain 2"/>
    <property type="match status" value="1"/>
</dbReference>
<dbReference type="Gene3D" id="3.20.20.80">
    <property type="entry name" value="Glycosidases"/>
    <property type="match status" value="1"/>
</dbReference>
<accession>A0A1H9AQP8</accession>
<name>A0A1H9AQP8_9GAMM</name>
<proteinExistence type="predicted"/>
<dbReference type="PANTHER" id="PTHR10357:SF213">
    <property type="entry name" value="ALPHA AMYLASE CATALYTIC REGION"/>
    <property type="match status" value="1"/>
</dbReference>
<dbReference type="SMART" id="SM00642">
    <property type="entry name" value="Aamy"/>
    <property type="match status" value="1"/>
</dbReference>
<reference evidence="2 3" key="1">
    <citation type="submission" date="2016-10" db="EMBL/GenBank/DDBJ databases">
        <authorList>
            <person name="de Groot N.N."/>
        </authorList>
    </citation>
    <scope>NUCLEOTIDE SEQUENCE [LARGE SCALE GENOMIC DNA]</scope>
    <source>
        <strain evidence="2 3">DSM 25927</strain>
    </source>
</reference>
<dbReference type="Gene3D" id="1.10.1740.10">
    <property type="match status" value="1"/>
</dbReference>
<dbReference type="InterPro" id="IPR006047">
    <property type="entry name" value="GH13_cat_dom"/>
</dbReference>
<dbReference type="STRING" id="489703.SAMN04488038_101491"/>
<dbReference type="GO" id="GO:0016798">
    <property type="term" value="F:hydrolase activity, acting on glycosyl bonds"/>
    <property type="evidence" value="ECO:0007669"/>
    <property type="project" value="UniProtKB-KW"/>
</dbReference>
<gene>
    <name evidence="2" type="ORF">SAMN04488038_101491</name>
</gene>
<dbReference type="GO" id="GO:0005975">
    <property type="term" value="P:carbohydrate metabolic process"/>
    <property type="evidence" value="ECO:0007669"/>
    <property type="project" value="InterPro"/>
</dbReference>
<dbReference type="AlphaFoldDB" id="A0A1H9AQP8"/>
<protein>
    <submittedName>
        <fullName evidence="2">Amylosucrase</fullName>
    </submittedName>
</protein>
<evidence type="ECO:0000313" key="3">
    <source>
        <dbReference type="Proteomes" id="UP000199233"/>
    </source>
</evidence>